<evidence type="ECO:0000313" key="1">
    <source>
        <dbReference type="EMBL" id="CAD5113011.1"/>
    </source>
</evidence>
<name>A0A7I8V9U2_9ANNE</name>
<gene>
    <name evidence="1" type="ORF">DGYR_LOCUS2061</name>
</gene>
<dbReference type="PANTHER" id="PTHR38567">
    <property type="entry name" value="DUF4291 DOMAIN-CONTAINING PROTEIN"/>
    <property type="match status" value="1"/>
</dbReference>
<reference evidence="1 2" key="1">
    <citation type="submission" date="2020-08" db="EMBL/GenBank/DDBJ databases">
        <authorList>
            <person name="Hejnol A."/>
        </authorList>
    </citation>
    <scope>NUCLEOTIDE SEQUENCE [LARGE SCALE GENOMIC DNA]</scope>
</reference>
<dbReference type="Pfam" id="PF14124">
    <property type="entry name" value="DUF4291"/>
    <property type="match status" value="1"/>
</dbReference>
<comment type="caution">
    <text evidence="1">The sequence shown here is derived from an EMBL/GenBank/DDBJ whole genome shotgun (WGS) entry which is preliminary data.</text>
</comment>
<dbReference type="EMBL" id="CAJFCJ010000003">
    <property type="protein sequence ID" value="CAD5113011.1"/>
    <property type="molecule type" value="Genomic_DNA"/>
</dbReference>
<evidence type="ECO:0000313" key="2">
    <source>
        <dbReference type="Proteomes" id="UP000549394"/>
    </source>
</evidence>
<accession>A0A7I8V9U2</accession>
<dbReference type="OrthoDB" id="413653at2759"/>
<dbReference type="PANTHER" id="PTHR38567:SF1">
    <property type="entry name" value="DUF4291 DOMAIN-CONTAINING PROTEIN"/>
    <property type="match status" value="1"/>
</dbReference>
<proteinExistence type="predicted"/>
<dbReference type="AlphaFoldDB" id="A0A7I8V9U2"/>
<protein>
    <submittedName>
        <fullName evidence="1">DgyrCDS2213</fullName>
    </submittedName>
</protein>
<sequence length="207" mass="24308">MEPSNLLWEYYLEQEMNRWPTEGKHILAQYDNNSVIVYQAYKPSISDYAVKNQVFGGPDYSFKRMSWVKTNFLWMMYRSGWATKSDQERILAIRISRAAFENILSNAYTGQKEKAMETKSNIRLQWDPDHTPSGTKLNRRAIQLGLKNEALEQFAKNDIISITDITMEVRRQHQLWQTGGLESLQTPIERVYPVPEHIKQQIDMNND</sequence>
<dbReference type="InterPro" id="IPR025633">
    <property type="entry name" value="DUF4291"/>
</dbReference>
<organism evidence="1 2">
    <name type="scientific">Dimorphilus gyrociliatus</name>
    <dbReference type="NCBI Taxonomy" id="2664684"/>
    <lineage>
        <taxon>Eukaryota</taxon>
        <taxon>Metazoa</taxon>
        <taxon>Spiralia</taxon>
        <taxon>Lophotrochozoa</taxon>
        <taxon>Annelida</taxon>
        <taxon>Polychaeta</taxon>
        <taxon>Polychaeta incertae sedis</taxon>
        <taxon>Dinophilidae</taxon>
        <taxon>Dimorphilus</taxon>
    </lineage>
</organism>
<keyword evidence="2" id="KW-1185">Reference proteome</keyword>
<dbReference type="Proteomes" id="UP000549394">
    <property type="component" value="Unassembled WGS sequence"/>
</dbReference>